<protein>
    <submittedName>
        <fullName evidence="2">Uncharacterized protein</fullName>
    </submittedName>
</protein>
<feature type="compositionally biased region" description="Polar residues" evidence="1">
    <location>
        <begin position="164"/>
        <end position="174"/>
    </location>
</feature>
<keyword evidence="3" id="KW-1185">Reference proteome</keyword>
<reference evidence="2" key="1">
    <citation type="submission" date="2018-11" db="EMBL/GenBank/DDBJ databases">
        <authorList>
            <person name="Grassa J C."/>
        </authorList>
    </citation>
    <scope>NUCLEOTIDE SEQUENCE [LARGE SCALE GENOMIC DNA]</scope>
</reference>
<proteinExistence type="predicted"/>
<dbReference type="EMBL" id="UZAU01000010">
    <property type="status" value="NOT_ANNOTATED_CDS"/>
    <property type="molecule type" value="Genomic_DNA"/>
</dbReference>
<dbReference type="AlphaFoldDB" id="A0A803NNU3"/>
<evidence type="ECO:0000256" key="1">
    <source>
        <dbReference type="SAM" id="MobiDB-lite"/>
    </source>
</evidence>
<dbReference type="Gramene" id="evm.model.01.367">
    <property type="protein sequence ID" value="cds.evm.model.01.367"/>
    <property type="gene ID" value="evm.TU.01.367"/>
</dbReference>
<organism evidence="2 3">
    <name type="scientific">Cannabis sativa</name>
    <name type="common">Hemp</name>
    <name type="synonym">Marijuana</name>
    <dbReference type="NCBI Taxonomy" id="3483"/>
    <lineage>
        <taxon>Eukaryota</taxon>
        <taxon>Viridiplantae</taxon>
        <taxon>Streptophyta</taxon>
        <taxon>Embryophyta</taxon>
        <taxon>Tracheophyta</taxon>
        <taxon>Spermatophyta</taxon>
        <taxon>Magnoliopsida</taxon>
        <taxon>eudicotyledons</taxon>
        <taxon>Gunneridae</taxon>
        <taxon>Pentapetalae</taxon>
        <taxon>rosids</taxon>
        <taxon>fabids</taxon>
        <taxon>Rosales</taxon>
        <taxon>Cannabaceae</taxon>
        <taxon>Cannabis</taxon>
    </lineage>
</organism>
<accession>A0A803NNU3</accession>
<reference evidence="2" key="2">
    <citation type="submission" date="2021-03" db="UniProtKB">
        <authorList>
            <consortium name="EnsemblPlants"/>
        </authorList>
    </citation>
    <scope>IDENTIFICATION</scope>
</reference>
<dbReference type="EnsemblPlants" id="evm.model.01.367">
    <property type="protein sequence ID" value="cds.evm.model.01.367"/>
    <property type="gene ID" value="evm.TU.01.367"/>
</dbReference>
<feature type="region of interest" description="Disordered" evidence="1">
    <location>
        <begin position="154"/>
        <end position="175"/>
    </location>
</feature>
<feature type="compositionally biased region" description="Polar residues" evidence="1">
    <location>
        <begin position="371"/>
        <end position="386"/>
    </location>
</feature>
<evidence type="ECO:0000313" key="3">
    <source>
        <dbReference type="Proteomes" id="UP000596661"/>
    </source>
</evidence>
<feature type="region of interest" description="Disordered" evidence="1">
    <location>
        <begin position="364"/>
        <end position="394"/>
    </location>
</feature>
<dbReference type="Proteomes" id="UP000596661">
    <property type="component" value="Chromosome 1"/>
</dbReference>
<sequence length="394" mass="43931">MSGRLRVTHRSPRSPWYNITFIPARSVGKDTADVYDTLPEGHPEPLKKHSTLSKIVVTVAKHTIETNPPPRPARPAAQVVVGKGKVIVEESDKGDSSDEDALSLLVREGAPPKVQVNIAPSIKTACFNTEETTEALTPGMEEVVGINISNFPSLDKKSSKACPPTSQSKNSKSSKGLVGVNVSNGLYRWSFWSRVLKEITRSNLKLAYVYSRTKSTALKNSTTTKNLKEVLEEAKGDVEKKGIQESNRVWELTKEREGLPTLLQSQETNVKDFTEALKKKEEFSLKEKTALEEALAAERETLVVEQESYTKDVEYHETTVAEVFYKFLKANPEAFFGYLKRIHEDMIRYCEMMKDEDVAKEIFHTKEKTKPTNPTSTVQNPGTSGAQDPGTPLK</sequence>
<name>A0A803NNU3_CANSA</name>
<evidence type="ECO:0000313" key="2">
    <source>
        <dbReference type="EnsemblPlants" id="cds.evm.model.01.367"/>
    </source>
</evidence>